<keyword evidence="2" id="KW-1185">Reference proteome</keyword>
<accession>A0A0C2CS78</accession>
<protein>
    <submittedName>
        <fullName evidence="1">Uncharacterized protein</fullName>
    </submittedName>
</protein>
<organism evidence="1 2">
    <name type="scientific">Ancylostoma duodenale</name>
    <dbReference type="NCBI Taxonomy" id="51022"/>
    <lineage>
        <taxon>Eukaryota</taxon>
        <taxon>Metazoa</taxon>
        <taxon>Ecdysozoa</taxon>
        <taxon>Nematoda</taxon>
        <taxon>Chromadorea</taxon>
        <taxon>Rhabditida</taxon>
        <taxon>Rhabditina</taxon>
        <taxon>Rhabditomorpha</taxon>
        <taxon>Strongyloidea</taxon>
        <taxon>Ancylostomatidae</taxon>
        <taxon>Ancylostomatinae</taxon>
        <taxon>Ancylostoma</taxon>
    </lineage>
</organism>
<gene>
    <name evidence="1" type="ORF">ANCDUO_17244</name>
</gene>
<reference evidence="1 2" key="1">
    <citation type="submission" date="2013-12" db="EMBL/GenBank/DDBJ databases">
        <title>Draft genome of the parsitic nematode Ancylostoma duodenale.</title>
        <authorList>
            <person name="Mitreva M."/>
        </authorList>
    </citation>
    <scope>NUCLEOTIDE SEQUENCE [LARGE SCALE GENOMIC DNA]</scope>
    <source>
        <strain evidence="1 2">Zhejiang</strain>
    </source>
</reference>
<dbReference type="OrthoDB" id="5872476at2759"/>
<dbReference type="Proteomes" id="UP000054047">
    <property type="component" value="Unassembled WGS sequence"/>
</dbReference>
<evidence type="ECO:0000313" key="2">
    <source>
        <dbReference type="Proteomes" id="UP000054047"/>
    </source>
</evidence>
<dbReference type="AlphaFoldDB" id="A0A0C2CS78"/>
<sequence length="181" mass="20936">MLLSDNCWTRAVSEWAPRDVESTKKRPPTPWSDFFTKSFKERYDALLVPRMDGIHWTAVTRRRDTWKDCWHPLGIPEDQRDATMRGRTISPVDMSPCVDNSCYVQINIYDTNIKMLRERGVDFKHILKRIGCRSLIMDVPIPYLNSREFDFGTEANGGKSPDCGVTAESRSKVVSVFHHIL</sequence>
<name>A0A0C2CS78_9BILA</name>
<dbReference type="EMBL" id="KN743112">
    <property type="protein sequence ID" value="KIH52652.1"/>
    <property type="molecule type" value="Genomic_DNA"/>
</dbReference>
<evidence type="ECO:0000313" key="1">
    <source>
        <dbReference type="EMBL" id="KIH52652.1"/>
    </source>
</evidence>
<proteinExistence type="predicted"/>